<evidence type="ECO:0000313" key="1">
    <source>
        <dbReference type="EMBL" id="SFG66051.1"/>
    </source>
</evidence>
<dbReference type="EMBL" id="FOPM01000007">
    <property type="protein sequence ID" value="SFG66051.1"/>
    <property type="molecule type" value="Genomic_DNA"/>
</dbReference>
<dbReference type="STRING" id="582675.SAMN05192565_107214"/>
<evidence type="ECO:0000313" key="2">
    <source>
        <dbReference type="Proteomes" id="UP000199229"/>
    </source>
</evidence>
<protein>
    <submittedName>
        <fullName evidence="1">Uncharacterized protein</fullName>
    </submittedName>
</protein>
<reference evidence="2" key="1">
    <citation type="submission" date="2016-10" db="EMBL/GenBank/DDBJ databases">
        <authorList>
            <person name="Varghese N."/>
            <person name="Submissions S."/>
        </authorList>
    </citation>
    <scope>NUCLEOTIDE SEQUENCE [LARGE SCALE GENOMIC DNA]</scope>
    <source>
        <strain evidence="2">Gh-105</strain>
    </source>
</reference>
<dbReference type="Proteomes" id="UP000199229">
    <property type="component" value="Unassembled WGS sequence"/>
</dbReference>
<proteinExistence type="predicted"/>
<dbReference type="AlphaFoldDB" id="A0A1I2TUR3"/>
<dbReference type="RefSeq" id="WP_244528648.1">
    <property type="nucleotide sequence ID" value="NZ_FOPM01000007.1"/>
</dbReference>
<gene>
    <name evidence="1" type="ORF">SAMN05192565_107214</name>
</gene>
<keyword evidence="2" id="KW-1185">Reference proteome</keyword>
<name>A0A1I2TUR3_9HYPH</name>
<sequence length="68" mass="7761">MTTTRTDMTAAHETRSFLSAVRRIEALTQEIRREGLGAFEKAEAAYTEVEHLRAVLTTRIADLRRRNA</sequence>
<organism evidence="1 2">
    <name type="scientific">Methylobacterium gossipiicola</name>
    <dbReference type="NCBI Taxonomy" id="582675"/>
    <lineage>
        <taxon>Bacteria</taxon>
        <taxon>Pseudomonadati</taxon>
        <taxon>Pseudomonadota</taxon>
        <taxon>Alphaproteobacteria</taxon>
        <taxon>Hyphomicrobiales</taxon>
        <taxon>Methylobacteriaceae</taxon>
        <taxon>Methylobacterium</taxon>
    </lineage>
</organism>
<accession>A0A1I2TUR3</accession>